<gene>
    <name evidence="1" type="ORF">RPERSI_LOCUS34427</name>
</gene>
<reference evidence="1" key="1">
    <citation type="submission" date="2021-06" db="EMBL/GenBank/DDBJ databases">
        <authorList>
            <person name="Kallberg Y."/>
            <person name="Tangrot J."/>
            <person name="Rosling A."/>
        </authorList>
    </citation>
    <scope>NUCLEOTIDE SEQUENCE</scope>
    <source>
        <strain evidence="1">MA461A</strain>
    </source>
</reference>
<dbReference type="Proteomes" id="UP000789920">
    <property type="component" value="Unassembled WGS sequence"/>
</dbReference>
<dbReference type="EMBL" id="CAJVQC010153883">
    <property type="protein sequence ID" value="CAG8847007.1"/>
    <property type="molecule type" value="Genomic_DNA"/>
</dbReference>
<organism evidence="1 2">
    <name type="scientific">Racocetra persica</name>
    <dbReference type="NCBI Taxonomy" id="160502"/>
    <lineage>
        <taxon>Eukaryota</taxon>
        <taxon>Fungi</taxon>
        <taxon>Fungi incertae sedis</taxon>
        <taxon>Mucoromycota</taxon>
        <taxon>Glomeromycotina</taxon>
        <taxon>Glomeromycetes</taxon>
        <taxon>Diversisporales</taxon>
        <taxon>Gigasporaceae</taxon>
        <taxon>Racocetra</taxon>
    </lineage>
</organism>
<comment type="caution">
    <text evidence="1">The sequence shown here is derived from an EMBL/GenBank/DDBJ whole genome shotgun (WGS) entry which is preliminary data.</text>
</comment>
<evidence type="ECO:0000313" key="2">
    <source>
        <dbReference type="Proteomes" id="UP000789920"/>
    </source>
</evidence>
<sequence length="95" mass="11110">TKCMAMQMLKASVKPSMIYEAIRGENGEPIATRRDISNLGTQIYHSEKNASIEMLIINIEKRGYTVHHENYEDRRIKHLFFCHDNSIQDARHFSE</sequence>
<protein>
    <submittedName>
        <fullName evidence="1">2259_t:CDS:1</fullName>
    </submittedName>
</protein>
<name>A0ACA9SRF7_9GLOM</name>
<feature type="non-terminal residue" evidence="1">
    <location>
        <position position="1"/>
    </location>
</feature>
<evidence type="ECO:0000313" key="1">
    <source>
        <dbReference type="EMBL" id="CAG8847007.1"/>
    </source>
</evidence>
<feature type="non-terminal residue" evidence="1">
    <location>
        <position position="95"/>
    </location>
</feature>
<proteinExistence type="predicted"/>
<keyword evidence="2" id="KW-1185">Reference proteome</keyword>
<accession>A0ACA9SRF7</accession>